<accession>A0AAW1XNJ3</accession>
<dbReference type="GO" id="GO:0099402">
    <property type="term" value="P:plant organ development"/>
    <property type="evidence" value="ECO:0007669"/>
    <property type="project" value="UniProtKB-ARBA"/>
</dbReference>
<dbReference type="Pfam" id="PF02365">
    <property type="entry name" value="NAM"/>
    <property type="match status" value="1"/>
</dbReference>
<dbReference type="GO" id="GO:0006355">
    <property type="term" value="P:regulation of DNA-templated transcription"/>
    <property type="evidence" value="ECO:0007669"/>
    <property type="project" value="InterPro"/>
</dbReference>
<dbReference type="PANTHER" id="PTHR31744">
    <property type="entry name" value="PROTEIN CUP-SHAPED COTYLEDON 2-RELATED"/>
    <property type="match status" value="1"/>
</dbReference>
<evidence type="ECO:0000259" key="6">
    <source>
        <dbReference type="PROSITE" id="PS51005"/>
    </source>
</evidence>
<dbReference type="EMBL" id="JBEDUW010000003">
    <property type="protein sequence ID" value="KAK9937514.1"/>
    <property type="molecule type" value="Genomic_DNA"/>
</dbReference>
<name>A0AAW1XNJ3_RUBAR</name>
<organism evidence="7 8">
    <name type="scientific">Rubus argutus</name>
    <name type="common">Southern blackberry</name>
    <dbReference type="NCBI Taxonomy" id="59490"/>
    <lineage>
        <taxon>Eukaryota</taxon>
        <taxon>Viridiplantae</taxon>
        <taxon>Streptophyta</taxon>
        <taxon>Embryophyta</taxon>
        <taxon>Tracheophyta</taxon>
        <taxon>Spermatophyta</taxon>
        <taxon>Magnoliopsida</taxon>
        <taxon>eudicotyledons</taxon>
        <taxon>Gunneridae</taxon>
        <taxon>Pentapetalae</taxon>
        <taxon>rosids</taxon>
        <taxon>fabids</taxon>
        <taxon>Rosales</taxon>
        <taxon>Rosaceae</taxon>
        <taxon>Rosoideae</taxon>
        <taxon>Rosoideae incertae sedis</taxon>
        <taxon>Rubus</taxon>
    </lineage>
</organism>
<feature type="domain" description="NAC" evidence="6">
    <location>
        <begin position="23"/>
        <end position="192"/>
    </location>
</feature>
<protein>
    <recommendedName>
        <fullName evidence="6">NAC domain-containing protein</fullName>
    </recommendedName>
</protein>
<keyword evidence="3" id="KW-0238">DNA-binding</keyword>
<keyword evidence="4" id="KW-0804">Transcription</keyword>
<comment type="caution">
    <text evidence="7">The sequence shown here is derived from an EMBL/GenBank/DDBJ whole genome shotgun (WGS) entry which is preliminary data.</text>
</comment>
<evidence type="ECO:0000256" key="5">
    <source>
        <dbReference type="ARBA" id="ARBA00023242"/>
    </source>
</evidence>
<dbReference type="SUPFAM" id="SSF101941">
    <property type="entry name" value="NAC domain"/>
    <property type="match status" value="1"/>
</dbReference>
<dbReference type="GO" id="GO:0005634">
    <property type="term" value="C:nucleus"/>
    <property type="evidence" value="ECO:0007669"/>
    <property type="project" value="UniProtKB-SubCell"/>
</dbReference>
<dbReference type="PROSITE" id="PS51005">
    <property type="entry name" value="NAC"/>
    <property type="match status" value="1"/>
</dbReference>
<reference evidence="7 8" key="1">
    <citation type="journal article" date="2023" name="G3 (Bethesda)">
        <title>A chromosome-length genome assembly and annotation of blackberry (Rubus argutus, cv. 'Hillquist').</title>
        <authorList>
            <person name="Bruna T."/>
            <person name="Aryal R."/>
            <person name="Dudchenko O."/>
            <person name="Sargent D.J."/>
            <person name="Mead D."/>
            <person name="Buti M."/>
            <person name="Cavallini A."/>
            <person name="Hytonen T."/>
            <person name="Andres J."/>
            <person name="Pham M."/>
            <person name="Weisz D."/>
            <person name="Mascagni F."/>
            <person name="Usai G."/>
            <person name="Natali L."/>
            <person name="Bassil N."/>
            <person name="Fernandez G.E."/>
            <person name="Lomsadze A."/>
            <person name="Armour M."/>
            <person name="Olukolu B."/>
            <person name="Poorten T."/>
            <person name="Britton C."/>
            <person name="Davik J."/>
            <person name="Ashrafi H."/>
            <person name="Aiden E.L."/>
            <person name="Borodovsky M."/>
            <person name="Worthington M."/>
        </authorList>
    </citation>
    <scope>NUCLEOTIDE SEQUENCE [LARGE SCALE GENOMIC DNA]</scope>
    <source>
        <strain evidence="7">PI 553951</strain>
    </source>
</reference>
<evidence type="ECO:0000256" key="2">
    <source>
        <dbReference type="ARBA" id="ARBA00023015"/>
    </source>
</evidence>
<sequence>MDGKITTSKDDHHDHDLDGEDVPLPGFRFHPTDEELVGFYLRRKIEKKPICLELIKSIDIYKHDPWDLPKATSTAGDKEWYFFCRRGRKYKNSIRPNRVTGSGFWKATGIDKPIHDSHINCVGLKKTLVYYRGSAGKGTKTDWMMHEFRLPSANDNNNVHSNRSSCTVIAQSINITDPQEAEIWTLCRIFKRNMSHKKYVPDWRELSTKQSSSKKCSATTDQDHRHLDSSTNNREAYIDFGASSICYEEKKPNVLNHTSYNTGSNNNQTSQNVGQFSSGMATATRPCNIDSFTSSFSYADIENHDLFNENWEEIRSVVQLALDPTTYF</sequence>
<dbReference type="Proteomes" id="UP001457282">
    <property type="component" value="Unassembled WGS sequence"/>
</dbReference>
<keyword evidence="2" id="KW-0805">Transcription regulation</keyword>
<comment type="subcellular location">
    <subcellularLocation>
        <location evidence="1">Nucleus</location>
    </subcellularLocation>
</comment>
<evidence type="ECO:0000313" key="8">
    <source>
        <dbReference type="Proteomes" id="UP001457282"/>
    </source>
</evidence>
<dbReference type="PANTHER" id="PTHR31744:SF111">
    <property type="entry name" value="NAC DOMAIN-CONTAINING PROTEIN"/>
    <property type="match status" value="1"/>
</dbReference>
<evidence type="ECO:0000256" key="3">
    <source>
        <dbReference type="ARBA" id="ARBA00023125"/>
    </source>
</evidence>
<keyword evidence="8" id="KW-1185">Reference proteome</keyword>
<dbReference type="GO" id="GO:0003677">
    <property type="term" value="F:DNA binding"/>
    <property type="evidence" value="ECO:0007669"/>
    <property type="project" value="UniProtKB-KW"/>
</dbReference>
<evidence type="ECO:0000256" key="1">
    <source>
        <dbReference type="ARBA" id="ARBA00004123"/>
    </source>
</evidence>
<proteinExistence type="predicted"/>
<dbReference type="InterPro" id="IPR003441">
    <property type="entry name" value="NAC-dom"/>
</dbReference>
<dbReference type="FunFam" id="2.170.150.80:FF:000007">
    <property type="entry name" value="NAC domain-containing protein 35"/>
    <property type="match status" value="1"/>
</dbReference>
<gene>
    <name evidence="7" type="ORF">M0R45_014296</name>
</gene>
<keyword evidence="5" id="KW-0539">Nucleus</keyword>
<dbReference type="AlphaFoldDB" id="A0AAW1XNJ3"/>
<dbReference type="InterPro" id="IPR036093">
    <property type="entry name" value="NAC_dom_sf"/>
</dbReference>
<evidence type="ECO:0000313" key="7">
    <source>
        <dbReference type="EMBL" id="KAK9937514.1"/>
    </source>
</evidence>
<dbReference type="Gene3D" id="2.170.150.80">
    <property type="entry name" value="NAC domain"/>
    <property type="match status" value="1"/>
</dbReference>
<evidence type="ECO:0000256" key="4">
    <source>
        <dbReference type="ARBA" id="ARBA00023163"/>
    </source>
</evidence>